<evidence type="ECO:0000313" key="1">
    <source>
        <dbReference type="EMBL" id="SOC22976.1"/>
    </source>
</evidence>
<reference evidence="1 2" key="1">
    <citation type="submission" date="2017-08" db="EMBL/GenBank/DDBJ databases">
        <authorList>
            <person name="de Groot N.N."/>
        </authorList>
    </citation>
    <scope>NUCLEOTIDE SEQUENCE [LARGE SCALE GENOMIC DNA]</scope>
    <source>
        <strain evidence="1 2">USBA 352</strain>
    </source>
</reference>
<dbReference type="RefSeq" id="WP_097176211.1">
    <property type="nucleotide sequence ID" value="NZ_OBML01000012.1"/>
</dbReference>
<proteinExistence type="predicted"/>
<sequence>MVEKLGFQHNLQDAFMFYNNVNDIGILNKMAHNSAIAATSPGAGEVARLLYENYLLQEVRQSRETLKQEAFNFIETDPQESVFSNNGDVDPEFVSISLEMMGFGFGSEASIETVLADHPDFMEIDSYSEGVDFISEVLEQLFIDGQWTF</sequence>
<dbReference type="EMBL" id="OBML01000012">
    <property type="protein sequence ID" value="SOC22976.1"/>
    <property type="molecule type" value="Genomic_DNA"/>
</dbReference>
<accession>A0A285TKJ8</accession>
<keyword evidence="2" id="KW-1185">Reference proteome</keyword>
<evidence type="ECO:0000313" key="2">
    <source>
        <dbReference type="Proteomes" id="UP000219331"/>
    </source>
</evidence>
<dbReference type="Proteomes" id="UP000219331">
    <property type="component" value="Unassembled WGS sequence"/>
</dbReference>
<gene>
    <name evidence="1" type="ORF">SAMN05421512_112209</name>
</gene>
<organism evidence="1 2">
    <name type="scientific">Stappia indica</name>
    <dbReference type="NCBI Taxonomy" id="538381"/>
    <lineage>
        <taxon>Bacteria</taxon>
        <taxon>Pseudomonadati</taxon>
        <taxon>Pseudomonadota</taxon>
        <taxon>Alphaproteobacteria</taxon>
        <taxon>Hyphomicrobiales</taxon>
        <taxon>Stappiaceae</taxon>
        <taxon>Stappia</taxon>
    </lineage>
</organism>
<name>A0A285TKJ8_9HYPH</name>
<dbReference type="AlphaFoldDB" id="A0A285TKJ8"/>
<protein>
    <submittedName>
        <fullName evidence="1">Uncharacterized protein</fullName>
    </submittedName>
</protein>